<geneLocation type="plasmid" evidence="2">
    <name>pmpjm1</name>
</geneLocation>
<organism evidence="1 2">
    <name type="scientific">Lactococcus lactis subsp. cremoris</name>
    <name type="common">Streptococcus cremoris</name>
    <dbReference type="NCBI Taxonomy" id="1359"/>
    <lineage>
        <taxon>Bacteria</taxon>
        <taxon>Bacillati</taxon>
        <taxon>Bacillota</taxon>
        <taxon>Bacilli</taxon>
        <taxon>Lactobacillales</taxon>
        <taxon>Streptococcaceae</taxon>
        <taxon>Lactococcus</taxon>
    </lineage>
</organism>
<evidence type="ECO:0000313" key="2">
    <source>
        <dbReference type="Proteomes" id="UP000191806"/>
    </source>
</evidence>
<dbReference type="EMBL" id="CP016746">
    <property type="protein sequence ID" value="ARE27145.1"/>
    <property type="molecule type" value="Genomic_DNA"/>
</dbReference>
<dbReference type="AlphaFoldDB" id="A0A1V0PD77"/>
<accession>A0A1V0PD77</accession>
<protein>
    <submittedName>
        <fullName evidence="1">Uncharacterized protein</fullName>
    </submittedName>
</protein>
<proteinExistence type="predicted"/>
<reference evidence="1 2" key="1">
    <citation type="journal article" date="2017" name="BMC Genomics">
        <title>Comparative and functional genomics of the Lactococcus lactis taxon; insights into evolution and niche adaptation.</title>
        <authorList>
            <person name="Kelleher P."/>
            <person name="Bottacini F."/>
            <person name="Mahony J."/>
            <person name="Kilcawley K.N."/>
            <person name="van Sinderen D."/>
        </authorList>
    </citation>
    <scope>NUCLEOTIDE SEQUENCE [LARGE SCALE GENOMIC DNA]</scope>
    <source>
        <strain evidence="1 2">JM1</strain>
        <plasmid evidence="2">pmpjm1</plasmid>
    </source>
</reference>
<name>A0A1V0PD77_LACLC</name>
<gene>
    <name evidence="1" type="ORF">LLJM1_04080</name>
</gene>
<sequence>MVKTVTNKKTKTKRKKIKYRTLTCFNGLYSFYSDYFKIGKYYYTIVSLLSTDVQADLPAFWSRWIEQGIEDIDYTVLKKYRKHTFSDNEKKNVDKMFVKMNKRLKRMKDNRSFKAQMALPEQQESLFEVLNDLQNKDMLFKYSYSILFRSTDFEKLEKVVKNLNIDIRKGLFKRMSIDSYSGRQEEFFNSLATSNAPKQKVYDFSTSELAGEYGLFSSPTLSSKGVVAGNVIGDFYKGGLIVDFNNFNENIIIASKTHASQMLEKVEKSAIIQNEHIYRIFFDEYKEEENENLNRLRASFSLEEGTINPFEFFGKVEDELTVFSNGIDRITEIFNLFVTEKERSSIINSDLKNMLEQFYITKRMWTNNAKENREQLRVITPQHNEVPRLRDFIQFLKSQMEQRSSGNQDLGSVKFIIEIFNMIMATPYLFDVHTNDMIDEIGKIDIVDLDLTKLRKSDPAISSTLALNFLSYIENSTVPENHKYIIELYGADKIDPNVKKWITKTFDGTTKYKFVFIYNSTDKIITDNEFNNMVNSDYLLCSVNEINKVNLKEISEKTDVPFPPIFYNYATQKNVRGDYFMFMSMNNGFGSVIKI</sequence>
<dbReference type="RefSeq" id="WP_063280580.1">
    <property type="nucleotide sequence ID" value="NZ_CP016746.2"/>
</dbReference>
<dbReference type="Proteomes" id="UP000191806">
    <property type="component" value="Plasmid pJM1A"/>
</dbReference>
<keyword evidence="1" id="KW-0614">Plasmid</keyword>
<evidence type="ECO:0000313" key="1">
    <source>
        <dbReference type="EMBL" id="ARE27145.1"/>
    </source>
</evidence>